<proteinExistence type="predicted"/>
<evidence type="ECO:0000313" key="2">
    <source>
        <dbReference type="Proteomes" id="UP000053235"/>
    </source>
</evidence>
<dbReference type="Proteomes" id="UP000053235">
    <property type="component" value="Unassembled WGS sequence"/>
</dbReference>
<keyword evidence="2" id="KW-1185">Reference proteome</keyword>
<organism evidence="1 2">
    <name type="scientific">Roseibium alexandrii</name>
    <dbReference type="NCBI Taxonomy" id="388408"/>
    <lineage>
        <taxon>Bacteria</taxon>
        <taxon>Pseudomonadati</taxon>
        <taxon>Pseudomonadota</taxon>
        <taxon>Alphaproteobacteria</taxon>
        <taxon>Hyphomicrobiales</taxon>
        <taxon>Stappiaceae</taxon>
        <taxon>Roseibium</taxon>
    </lineage>
</organism>
<dbReference type="NCBIfam" id="NF047561">
    <property type="entry name" value="orf58_phage_fam"/>
    <property type="match status" value="1"/>
</dbReference>
<protein>
    <submittedName>
        <fullName evidence="1">Uncharacterized protein</fullName>
    </submittedName>
</protein>
<name>A0A0M6ZXU6_9HYPH</name>
<sequence>MLHWLRKVRVSIEGGPRINPGGLDGPQIRVQFKVSKTISGSPNQIEVKLFNLSKSSRNSIGKEFQGLTLEAGYLPPQGGGNVGIIGKGRIRDVESERVGPDIITTIYCGDGDKAFRKATISETIQKGTPIPDVVERIFEDLQKQGIGRGEWKFPDDIRTLKRPYSMCGACVRELNTLGRGNGFYWSIQNEVLEIIPSDGFLSGTLRINEDTGMIGSPTVTDNGVKVSAQLNPDARPNRLFQYQSEFASGMARASTVDFDGDNQEGDFKMTLHGESASGSKVDEGVR</sequence>
<accession>A0A0M6ZXU6</accession>
<dbReference type="RefSeq" id="WP_055671054.1">
    <property type="nucleotide sequence ID" value="NZ_CXWD01000004.1"/>
</dbReference>
<dbReference type="EMBL" id="CXWD01000004">
    <property type="protein sequence ID" value="CTQ67107.1"/>
    <property type="molecule type" value="Genomic_DNA"/>
</dbReference>
<gene>
    <name evidence="1" type="ORF">LAX5112_01215</name>
</gene>
<dbReference type="Pfam" id="PF22759">
    <property type="entry name" value="E217_GP41"/>
    <property type="match status" value="1"/>
</dbReference>
<dbReference type="STRING" id="388408.LAX5112_01215"/>
<reference evidence="2" key="1">
    <citation type="submission" date="2015-07" db="EMBL/GenBank/DDBJ databases">
        <authorList>
            <person name="Rodrigo-Torres Lidia"/>
            <person name="Arahal R.David."/>
        </authorList>
    </citation>
    <scope>NUCLEOTIDE SEQUENCE [LARGE SCALE GENOMIC DNA]</scope>
    <source>
        <strain evidence="2">CECT 5112</strain>
    </source>
</reference>
<dbReference type="AlphaFoldDB" id="A0A0M6ZXU6"/>
<dbReference type="InterPro" id="IPR054496">
    <property type="entry name" value="E217_GP41"/>
</dbReference>
<evidence type="ECO:0000313" key="1">
    <source>
        <dbReference type="EMBL" id="CTQ67107.1"/>
    </source>
</evidence>
<dbReference type="OrthoDB" id="5690318at2"/>